<dbReference type="Proteomes" id="UP000550707">
    <property type="component" value="Unassembled WGS sequence"/>
</dbReference>
<reference evidence="1 2" key="1">
    <citation type="journal article" date="2020" name="Nature">
        <title>Six reference-quality genomes reveal evolution of bat adaptations.</title>
        <authorList>
            <person name="Jebb D."/>
            <person name="Huang Z."/>
            <person name="Pippel M."/>
            <person name="Hughes G.M."/>
            <person name="Lavrichenko K."/>
            <person name="Devanna P."/>
            <person name="Winkler S."/>
            <person name="Jermiin L.S."/>
            <person name="Skirmuntt E.C."/>
            <person name="Katzourakis A."/>
            <person name="Burkitt-Gray L."/>
            <person name="Ray D.A."/>
            <person name="Sullivan K.A.M."/>
            <person name="Roscito J.G."/>
            <person name="Kirilenko B.M."/>
            <person name="Davalos L.M."/>
            <person name="Corthals A.P."/>
            <person name="Power M.L."/>
            <person name="Jones G."/>
            <person name="Ransome R.D."/>
            <person name="Dechmann D.K.N."/>
            <person name="Locatelli A.G."/>
            <person name="Puechmaille S.J."/>
            <person name="Fedrigo O."/>
            <person name="Jarvis E.D."/>
            <person name="Hiller M."/>
            <person name="Vernes S.C."/>
            <person name="Myers E.W."/>
            <person name="Teeling E.C."/>
        </authorList>
    </citation>
    <scope>NUCLEOTIDE SEQUENCE [LARGE SCALE GENOMIC DNA]</scope>
    <source>
        <strain evidence="1">MMolMol1</strain>
        <tissue evidence="1">Muscle</tissue>
    </source>
</reference>
<accession>A0A7J8JUF5</accession>
<comment type="caution">
    <text evidence="1">The sequence shown here is derived from an EMBL/GenBank/DDBJ whole genome shotgun (WGS) entry which is preliminary data.</text>
</comment>
<keyword evidence="2" id="KW-1185">Reference proteome</keyword>
<dbReference type="InParanoid" id="A0A7J8JUF5"/>
<sequence>MPTDLGRSHPIQPPIMEESTTFHLPKILKMFQAPYAAWRLFLGTQVSSLYCYNCFSRPGFFFAYTNALSFTTCITWGQLLICPDPQFPLL</sequence>
<evidence type="ECO:0000313" key="1">
    <source>
        <dbReference type="EMBL" id="KAF6499935.1"/>
    </source>
</evidence>
<evidence type="ECO:0000313" key="2">
    <source>
        <dbReference type="Proteomes" id="UP000550707"/>
    </source>
</evidence>
<protein>
    <submittedName>
        <fullName evidence="1">Enhancer of polycomb-like protein 1</fullName>
    </submittedName>
</protein>
<dbReference type="AlphaFoldDB" id="A0A7J8JUF5"/>
<organism evidence="1 2">
    <name type="scientific">Molossus molossus</name>
    <name type="common">Pallas' mastiff bat</name>
    <name type="synonym">Vespertilio molossus</name>
    <dbReference type="NCBI Taxonomy" id="27622"/>
    <lineage>
        <taxon>Eukaryota</taxon>
        <taxon>Metazoa</taxon>
        <taxon>Chordata</taxon>
        <taxon>Craniata</taxon>
        <taxon>Vertebrata</taxon>
        <taxon>Euteleostomi</taxon>
        <taxon>Mammalia</taxon>
        <taxon>Eutheria</taxon>
        <taxon>Laurasiatheria</taxon>
        <taxon>Chiroptera</taxon>
        <taxon>Yangochiroptera</taxon>
        <taxon>Molossidae</taxon>
        <taxon>Molossus</taxon>
    </lineage>
</organism>
<dbReference type="EMBL" id="JACASF010000001">
    <property type="protein sequence ID" value="KAF6499935.1"/>
    <property type="molecule type" value="Genomic_DNA"/>
</dbReference>
<proteinExistence type="predicted"/>
<name>A0A7J8JUF5_MOLMO</name>
<gene>
    <name evidence="1" type="ORF">HJG59_004543</name>
</gene>